<dbReference type="PATRIC" id="fig|1635277.3.peg.1803"/>
<dbReference type="Gene3D" id="3.40.50.10310">
    <property type="entry name" value="Creatininase"/>
    <property type="match status" value="1"/>
</dbReference>
<evidence type="ECO:0000256" key="1">
    <source>
        <dbReference type="ARBA" id="ARBA00001947"/>
    </source>
</evidence>
<evidence type="ECO:0000256" key="5">
    <source>
        <dbReference type="ARBA" id="ARBA00024029"/>
    </source>
</evidence>
<dbReference type="PANTHER" id="PTHR35005">
    <property type="entry name" value="3-DEHYDRO-SCYLLO-INOSOSE HYDROLASE"/>
    <property type="match status" value="1"/>
</dbReference>
<name>A0A101I144_UNCT6</name>
<protein>
    <submittedName>
        <fullName evidence="6">Creatininase</fullName>
        <ecNumber evidence="6">3.5.2.10</ecNumber>
    </submittedName>
</protein>
<evidence type="ECO:0000256" key="3">
    <source>
        <dbReference type="ARBA" id="ARBA00022801"/>
    </source>
</evidence>
<dbReference type="PANTHER" id="PTHR35005:SF1">
    <property type="entry name" value="2-AMINO-5-FORMYLAMINO-6-RIBOSYLAMINOPYRIMIDIN-4(3H)-ONE 5'-MONOPHOSPHATE DEFORMYLASE"/>
    <property type="match status" value="1"/>
</dbReference>
<dbReference type="GO" id="GO:0046872">
    <property type="term" value="F:metal ion binding"/>
    <property type="evidence" value="ECO:0007669"/>
    <property type="project" value="UniProtKB-KW"/>
</dbReference>
<keyword evidence="3 6" id="KW-0378">Hydrolase</keyword>
<evidence type="ECO:0000313" key="7">
    <source>
        <dbReference type="Proteomes" id="UP000053467"/>
    </source>
</evidence>
<dbReference type="NCBIfam" id="NF041098">
    <property type="entry name" value="diketo_inos_hlase_IolN"/>
    <property type="match status" value="1"/>
</dbReference>
<evidence type="ECO:0000313" key="6">
    <source>
        <dbReference type="EMBL" id="KUK85905.1"/>
    </source>
</evidence>
<keyword evidence="4" id="KW-0862">Zinc</keyword>
<comment type="caution">
    <text evidence="6">The sequence shown here is derived from an EMBL/GenBank/DDBJ whole genome shotgun (WGS) entry which is preliminary data.</text>
</comment>
<reference evidence="7" key="1">
    <citation type="journal article" date="2015" name="MBio">
        <title>Genome-Resolved Metagenomic Analysis Reveals Roles for Candidate Phyla and Other Microbial Community Members in Biogeochemical Transformations in Oil Reservoirs.</title>
        <authorList>
            <person name="Hu P."/>
            <person name="Tom L."/>
            <person name="Singh A."/>
            <person name="Thomas B.C."/>
            <person name="Baker B.J."/>
            <person name="Piceno Y.M."/>
            <person name="Andersen G.L."/>
            <person name="Banfield J.F."/>
        </authorList>
    </citation>
    <scope>NUCLEOTIDE SEQUENCE [LARGE SCALE GENOMIC DNA]</scope>
</reference>
<gene>
    <name evidence="6" type="ORF">XE03_1828</name>
</gene>
<evidence type="ECO:0000256" key="4">
    <source>
        <dbReference type="ARBA" id="ARBA00022833"/>
    </source>
</evidence>
<organism evidence="6 7">
    <name type="scientific">candidate division TA06 bacterium 34_109</name>
    <dbReference type="NCBI Taxonomy" id="1635277"/>
    <lineage>
        <taxon>Bacteria</taxon>
        <taxon>Bacteria division TA06</taxon>
    </lineage>
</organism>
<dbReference type="EMBL" id="LGGX01000036">
    <property type="protein sequence ID" value="KUK85905.1"/>
    <property type="molecule type" value="Genomic_DNA"/>
</dbReference>
<dbReference type="GO" id="GO:0009231">
    <property type="term" value="P:riboflavin biosynthetic process"/>
    <property type="evidence" value="ECO:0007669"/>
    <property type="project" value="TreeGrafter"/>
</dbReference>
<dbReference type="InterPro" id="IPR049842">
    <property type="entry name" value="Diketo_inos_hlase_IolN"/>
</dbReference>
<proteinExistence type="inferred from homology"/>
<dbReference type="Pfam" id="PF02633">
    <property type="entry name" value="Creatininase"/>
    <property type="match status" value="1"/>
</dbReference>
<comment type="cofactor">
    <cofactor evidence="1">
        <name>Zn(2+)</name>
        <dbReference type="ChEBI" id="CHEBI:29105"/>
    </cofactor>
</comment>
<dbReference type="InterPro" id="IPR024087">
    <property type="entry name" value="Creatininase-like_sf"/>
</dbReference>
<sequence>MSNKWKLPPEGGHMERPDKIYYQTMTKKDVEERLKKNDILLIPLGSTENHGDAQPYGEDTFIVTRMCELIAQKTGCTVSEPVWFASHPFSHLGQKGTVPIPDEVNSAYMRAIISGFWNAGFRKQLIMSSHGQEYIIPSAIQEWGKRYQVPAIIMFLDVTKIMGEGLKDKAHGGEFETPFRHGDEAENSICLALFPEFIQMENAVDTKTWGFLPEGHIDKGGDIYGYPIPGQSHIGGGGIECVVYPEGVLGKPSLAKAEKAFKAIETYLDYVVKLHNDILEKFPPGVLPEAKYMTQRDKEEIDKLLKGPSEGGKHLYTVAWPC</sequence>
<dbReference type="Proteomes" id="UP000053467">
    <property type="component" value="Unassembled WGS sequence"/>
</dbReference>
<dbReference type="AlphaFoldDB" id="A0A101I144"/>
<dbReference type="GO" id="GO:0047789">
    <property type="term" value="F:creatininase activity"/>
    <property type="evidence" value="ECO:0007669"/>
    <property type="project" value="UniProtKB-EC"/>
</dbReference>
<dbReference type="EC" id="3.5.2.10" evidence="6"/>
<evidence type="ECO:0000256" key="2">
    <source>
        <dbReference type="ARBA" id="ARBA00022723"/>
    </source>
</evidence>
<accession>A0A101I144</accession>
<comment type="similarity">
    <text evidence="5">Belongs to the creatininase superfamily.</text>
</comment>
<keyword evidence="2" id="KW-0479">Metal-binding</keyword>
<dbReference type="SUPFAM" id="SSF102215">
    <property type="entry name" value="Creatininase"/>
    <property type="match status" value="1"/>
</dbReference>
<dbReference type="InterPro" id="IPR003785">
    <property type="entry name" value="Creatininase/forma_Hydrolase"/>
</dbReference>
<dbReference type="GO" id="GO:0016811">
    <property type="term" value="F:hydrolase activity, acting on carbon-nitrogen (but not peptide) bonds, in linear amides"/>
    <property type="evidence" value="ECO:0007669"/>
    <property type="project" value="TreeGrafter"/>
</dbReference>